<dbReference type="HOGENOM" id="CLU_095256_0_0_9"/>
<accession>A0A0H2YT63</accession>
<reference evidence="8 9" key="1">
    <citation type="journal article" date="2006" name="Genome Res.">
        <title>Skewed genomic variability in strains of the toxigenic bacterial pathogen, Clostridium perfringens.</title>
        <authorList>
            <person name="Myers G.S."/>
            <person name="Rasko D.A."/>
            <person name="Cheung J.K."/>
            <person name="Ravel J."/>
            <person name="Seshadri R."/>
            <person name="Deboy R.T."/>
            <person name="Ren Q."/>
            <person name="Varga J."/>
            <person name="Awad M.M."/>
            <person name="Brinkac L.M."/>
            <person name="Daugherty S.C."/>
            <person name="Haft D.H."/>
            <person name="Dodson R.J."/>
            <person name="Madupu R."/>
            <person name="Nelson W.C."/>
            <person name="Rosovitz M.J."/>
            <person name="Sullivan S.A."/>
            <person name="Khouri H."/>
            <person name="Dimitrov G.I."/>
            <person name="Watkins K.L."/>
            <person name="Mulligan S."/>
            <person name="Benton J."/>
            <person name="Radune D."/>
            <person name="Fisher D.J."/>
            <person name="Atkins H.S."/>
            <person name="Hiscox T."/>
            <person name="Jost B.H."/>
            <person name="Billington S.J."/>
            <person name="Songer J.G."/>
            <person name="McClane B.A."/>
            <person name="Titball R.W."/>
            <person name="Rood J.I."/>
            <person name="Melville S.B."/>
            <person name="Paulsen I.T."/>
        </authorList>
    </citation>
    <scope>NUCLEOTIDE SEQUENCE [LARGE SCALE GENOMIC DNA]</scope>
    <source>
        <strain evidence="9">ATCC 13124 / DSM 756 / JCM 1290 / NCIMB 6125 / NCTC 8237 / S 107 / Type A</strain>
    </source>
</reference>
<dbReference type="Pfam" id="PF21349">
    <property type="entry name" value="RUBY_RBDX"/>
    <property type="match status" value="1"/>
</dbReference>
<keyword evidence="3" id="KW-0479">Metal-binding</keyword>
<feature type="domain" description="Rubredoxin-like" evidence="6">
    <location>
        <begin position="141"/>
        <end position="175"/>
    </location>
</feature>
<keyword evidence="5" id="KW-0408">Iron</keyword>
<comment type="cofactor">
    <cofactor evidence="1">
        <name>Fe(3+)</name>
        <dbReference type="ChEBI" id="CHEBI:29034"/>
    </cofactor>
</comment>
<evidence type="ECO:0000259" key="6">
    <source>
        <dbReference type="PROSITE" id="PS50903"/>
    </source>
</evidence>
<evidence type="ECO:0000256" key="4">
    <source>
        <dbReference type="ARBA" id="ARBA00022982"/>
    </source>
</evidence>
<evidence type="ECO:0000313" key="8">
    <source>
        <dbReference type="EMBL" id="ABG83958.1"/>
    </source>
</evidence>
<dbReference type="InterPro" id="IPR012347">
    <property type="entry name" value="Ferritin-like"/>
</dbReference>
<evidence type="ECO:0000313" key="9">
    <source>
        <dbReference type="Proteomes" id="UP000001823"/>
    </source>
</evidence>
<dbReference type="PANTHER" id="PTHR43865:SF1">
    <property type="entry name" value="RUBRERYTHRIN-RELATED"/>
    <property type="match status" value="1"/>
</dbReference>
<dbReference type="Gene3D" id="1.20.1260.10">
    <property type="match status" value="1"/>
</dbReference>
<dbReference type="InterPro" id="IPR009040">
    <property type="entry name" value="Ferritin-like_diiron"/>
</dbReference>
<evidence type="ECO:0000259" key="7">
    <source>
        <dbReference type="PROSITE" id="PS50905"/>
    </source>
</evidence>
<feature type="domain" description="Ferritin-like diiron" evidence="7">
    <location>
        <begin position="3"/>
        <end position="134"/>
    </location>
</feature>
<dbReference type="CDD" id="cd01041">
    <property type="entry name" value="Rubrerythrin"/>
    <property type="match status" value="1"/>
</dbReference>
<dbReference type="InterPro" id="IPR003251">
    <property type="entry name" value="Rr_diiron-bd_dom"/>
</dbReference>
<dbReference type="GO" id="GO:0016491">
    <property type="term" value="F:oxidoreductase activity"/>
    <property type="evidence" value="ECO:0007669"/>
    <property type="project" value="InterPro"/>
</dbReference>
<dbReference type="STRING" id="195103.CPF_1538"/>
<organism evidence="8 9">
    <name type="scientific">Clostridium perfringens (strain ATCC 13124 / DSM 756 / JCM 1290 / NCIMB 6125 / NCTC 8237 / Type A)</name>
    <dbReference type="NCBI Taxonomy" id="195103"/>
    <lineage>
        <taxon>Bacteria</taxon>
        <taxon>Bacillati</taxon>
        <taxon>Bacillota</taxon>
        <taxon>Clostridia</taxon>
        <taxon>Eubacteriales</taxon>
        <taxon>Clostridiaceae</taxon>
        <taxon>Clostridium</taxon>
    </lineage>
</organism>
<dbReference type="PROSITE" id="PS50905">
    <property type="entry name" value="FERRITIN_LIKE"/>
    <property type="match status" value="1"/>
</dbReference>
<dbReference type="eggNOG" id="COG1592">
    <property type="taxonomic scope" value="Bacteria"/>
</dbReference>
<proteinExistence type="predicted"/>
<keyword evidence="2" id="KW-0813">Transport</keyword>
<dbReference type="Gene3D" id="2.20.28.10">
    <property type="match status" value="1"/>
</dbReference>
<dbReference type="Pfam" id="PF02915">
    <property type="entry name" value="Rubrerythrin"/>
    <property type="match status" value="2"/>
</dbReference>
<dbReference type="CDD" id="cd00729">
    <property type="entry name" value="rubredoxin_SM"/>
    <property type="match status" value="1"/>
</dbReference>
<dbReference type="GO" id="GO:0005506">
    <property type="term" value="F:iron ion binding"/>
    <property type="evidence" value="ECO:0007669"/>
    <property type="project" value="InterPro"/>
</dbReference>
<dbReference type="InterPro" id="IPR052364">
    <property type="entry name" value="Rubrerythrin"/>
</dbReference>
<evidence type="ECO:0000256" key="2">
    <source>
        <dbReference type="ARBA" id="ARBA00022448"/>
    </source>
</evidence>
<dbReference type="PROSITE" id="PS50903">
    <property type="entry name" value="RUBREDOXIN_LIKE"/>
    <property type="match status" value="1"/>
</dbReference>
<evidence type="ECO:0000256" key="3">
    <source>
        <dbReference type="ARBA" id="ARBA00022723"/>
    </source>
</evidence>
<dbReference type="EMBL" id="CP000246">
    <property type="protein sequence ID" value="ABG83958.1"/>
    <property type="molecule type" value="Genomic_DNA"/>
</dbReference>
<dbReference type="InterPro" id="IPR048574">
    <property type="entry name" value="RUBY_RBDX"/>
</dbReference>
<dbReference type="KEGG" id="cpf:CPF_1538"/>
<dbReference type="AlphaFoldDB" id="A0A0H2YT63"/>
<keyword evidence="9" id="KW-1185">Reference proteome</keyword>
<evidence type="ECO:0000256" key="1">
    <source>
        <dbReference type="ARBA" id="ARBA00001965"/>
    </source>
</evidence>
<name>A0A0H2YT63_CLOP1</name>
<dbReference type="Proteomes" id="UP000001823">
    <property type="component" value="Chromosome"/>
</dbReference>
<gene>
    <name evidence="8" type="ordered locus">CPF_1538</name>
</gene>
<dbReference type="RefSeq" id="WP_003460610.1">
    <property type="nucleotide sequence ID" value="NC_008261.1"/>
</dbReference>
<dbReference type="PaxDb" id="195103-CPF_1538"/>
<evidence type="ECO:0000256" key="5">
    <source>
        <dbReference type="ARBA" id="ARBA00023004"/>
    </source>
</evidence>
<protein>
    <submittedName>
        <fullName evidence="8">Rubrerythrin</fullName>
    </submittedName>
</protein>
<dbReference type="SUPFAM" id="SSF57802">
    <property type="entry name" value="Rubredoxin-like"/>
    <property type="match status" value="1"/>
</dbReference>
<dbReference type="PANTHER" id="PTHR43865">
    <property type="entry name" value="RUBRERYTHRIN-RELATED"/>
    <property type="match status" value="1"/>
</dbReference>
<dbReference type="InterPro" id="IPR024934">
    <property type="entry name" value="Rubredoxin-like_dom"/>
</dbReference>
<dbReference type="SUPFAM" id="SSF47240">
    <property type="entry name" value="Ferritin-like"/>
    <property type="match status" value="1"/>
</dbReference>
<sequence length="178" mass="21034">MKSLKGSQTEKNLYKTFAGECRARTKYNLFAEEAREEEQHWIADIFDETAKNEYAHAREVFRRFLGNVGDILDNLMVAAMGESDEFKEIYKEFEETARSEGYEEIADFFKELREVEESHNERYMDFYDKVKSKSLYSSKEPVKWVCTNCGYIHEGKEAPMNCPLCRFPQGYFRLLNEC</sequence>
<keyword evidence="4" id="KW-0249">Electron transport</keyword>
<dbReference type="InterPro" id="IPR009078">
    <property type="entry name" value="Ferritin-like_SF"/>
</dbReference>